<sequence>MKISLRRAAAVCALAMPLALGTSGIAMADAYDAFDATAGPHGAVADVVHAGTGYGHGGYHGAFFEDHSVAGPDGASSEWTFATVGDDGEVTYVTVLDTAGPDGASSSFEASAGSHGW</sequence>
<feature type="signal peptide" evidence="1">
    <location>
        <begin position="1"/>
        <end position="28"/>
    </location>
</feature>
<dbReference type="EMBL" id="JANYMP010000011">
    <property type="protein sequence ID" value="MCS7479859.1"/>
    <property type="molecule type" value="Genomic_DNA"/>
</dbReference>
<organism evidence="2 3">
    <name type="scientific">Umezawaea endophytica</name>
    <dbReference type="NCBI Taxonomy" id="1654476"/>
    <lineage>
        <taxon>Bacteria</taxon>
        <taxon>Bacillati</taxon>
        <taxon>Actinomycetota</taxon>
        <taxon>Actinomycetes</taxon>
        <taxon>Pseudonocardiales</taxon>
        <taxon>Pseudonocardiaceae</taxon>
        <taxon>Umezawaea</taxon>
    </lineage>
</organism>
<reference evidence="2" key="1">
    <citation type="submission" date="2022-08" db="EMBL/GenBank/DDBJ databases">
        <authorList>
            <person name="Tistechok S."/>
            <person name="Samborskyy M."/>
            <person name="Roman I."/>
        </authorList>
    </citation>
    <scope>NUCLEOTIDE SEQUENCE</scope>
    <source>
        <strain evidence="2">DSM 103496</strain>
    </source>
</reference>
<dbReference type="RefSeq" id="WP_259625355.1">
    <property type="nucleotide sequence ID" value="NZ_JANYMP010000011.1"/>
</dbReference>
<evidence type="ECO:0000256" key="1">
    <source>
        <dbReference type="SAM" id="SignalP"/>
    </source>
</evidence>
<evidence type="ECO:0000313" key="3">
    <source>
        <dbReference type="Proteomes" id="UP001141259"/>
    </source>
</evidence>
<proteinExistence type="predicted"/>
<dbReference type="Proteomes" id="UP001141259">
    <property type="component" value="Unassembled WGS sequence"/>
</dbReference>
<evidence type="ECO:0000313" key="2">
    <source>
        <dbReference type="EMBL" id="MCS7479859.1"/>
    </source>
</evidence>
<name>A0A9X2VPD0_9PSEU</name>
<accession>A0A9X2VPD0</accession>
<protein>
    <submittedName>
        <fullName evidence="2">Uncharacterized protein</fullName>
    </submittedName>
</protein>
<feature type="chain" id="PRO_5040909406" evidence="1">
    <location>
        <begin position="29"/>
        <end position="117"/>
    </location>
</feature>
<keyword evidence="3" id="KW-1185">Reference proteome</keyword>
<gene>
    <name evidence="2" type="ORF">NZH93_23600</name>
</gene>
<dbReference type="AlphaFoldDB" id="A0A9X2VPD0"/>
<keyword evidence="1" id="KW-0732">Signal</keyword>
<comment type="caution">
    <text evidence="2">The sequence shown here is derived from an EMBL/GenBank/DDBJ whole genome shotgun (WGS) entry which is preliminary data.</text>
</comment>